<comment type="caution">
    <text evidence="1">The sequence shown here is derived from an EMBL/GenBank/DDBJ whole genome shotgun (WGS) entry which is preliminary data.</text>
</comment>
<gene>
    <name evidence="1" type="ORF">CLV30_11873</name>
</gene>
<sequence length="86" mass="8757">MSQLSQLKSQVAALGRDASATATSLAGYKAKFSESVGQVTATVGGSAQHVDQDMIATLKAAEQRVDDAIVALQQAAKAANSYASSL</sequence>
<name>A0A2P8DPN8_9ACTN</name>
<protein>
    <submittedName>
        <fullName evidence="1">Uncharacterized protein</fullName>
    </submittedName>
</protein>
<organism evidence="1 2">
    <name type="scientific">Haloactinopolyspora alba</name>
    <dbReference type="NCBI Taxonomy" id="648780"/>
    <lineage>
        <taxon>Bacteria</taxon>
        <taxon>Bacillati</taxon>
        <taxon>Actinomycetota</taxon>
        <taxon>Actinomycetes</taxon>
        <taxon>Jiangellales</taxon>
        <taxon>Jiangellaceae</taxon>
        <taxon>Haloactinopolyspora</taxon>
    </lineage>
</organism>
<proteinExistence type="predicted"/>
<keyword evidence="2" id="KW-1185">Reference proteome</keyword>
<dbReference type="AlphaFoldDB" id="A0A2P8DPN8"/>
<dbReference type="EMBL" id="PYGE01000018">
    <property type="protein sequence ID" value="PSK99172.1"/>
    <property type="molecule type" value="Genomic_DNA"/>
</dbReference>
<dbReference type="RefSeq" id="WP_106539055.1">
    <property type="nucleotide sequence ID" value="NZ_PYGE01000018.1"/>
</dbReference>
<reference evidence="1 2" key="1">
    <citation type="submission" date="2018-03" db="EMBL/GenBank/DDBJ databases">
        <title>Genomic Encyclopedia of Archaeal and Bacterial Type Strains, Phase II (KMG-II): from individual species to whole genera.</title>
        <authorList>
            <person name="Goeker M."/>
        </authorList>
    </citation>
    <scope>NUCLEOTIDE SEQUENCE [LARGE SCALE GENOMIC DNA]</scope>
    <source>
        <strain evidence="1 2">DSM 45211</strain>
    </source>
</reference>
<evidence type="ECO:0000313" key="1">
    <source>
        <dbReference type="EMBL" id="PSK99172.1"/>
    </source>
</evidence>
<dbReference type="OrthoDB" id="3829359at2"/>
<evidence type="ECO:0000313" key="2">
    <source>
        <dbReference type="Proteomes" id="UP000243528"/>
    </source>
</evidence>
<accession>A0A2P8DPN8</accession>
<dbReference type="Proteomes" id="UP000243528">
    <property type="component" value="Unassembled WGS sequence"/>
</dbReference>